<dbReference type="CDD" id="cd02440">
    <property type="entry name" value="AdoMet_MTases"/>
    <property type="match status" value="1"/>
</dbReference>
<proteinExistence type="predicted"/>
<evidence type="ECO:0000259" key="1">
    <source>
        <dbReference type="Pfam" id="PF08241"/>
    </source>
</evidence>
<dbReference type="InterPro" id="IPR029063">
    <property type="entry name" value="SAM-dependent_MTases_sf"/>
</dbReference>
<dbReference type="STRING" id="1316936.K678_15049"/>
<dbReference type="PANTHER" id="PTHR43861:SF1">
    <property type="entry name" value="TRANS-ACONITATE 2-METHYLTRANSFERASE"/>
    <property type="match status" value="1"/>
</dbReference>
<accession>S9S7P2</accession>
<name>S9S7P2_MAGFU</name>
<dbReference type="GO" id="GO:0008757">
    <property type="term" value="F:S-adenosylmethionine-dependent methyltransferase activity"/>
    <property type="evidence" value="ECO:0007669"/>
    <property type="project" value="InterPro"/>
</dbReference>
<dbReference type="InterPro" id="IPR013216">
    <property type="entry name" value="Methyltransf_11"/>
</dbReference>
<organism evidence="2 3">
    <name type="scientific">Magnetospirillum fulvum MGU-K5</name>
    <dbReference type="NCBI Taxonomy" id="1316936"/>
    <lineage>
        <taxon>Bacteria</taxon>
        <taxon>Pseudomonadati</taxon>
        <taxon>Pseudomonadota</taxon>
        <taxon>Alphaproteobacteria</taxon>
        <taxon>Rhodospirillales</taxon>
        <taxon>Rhodospirillaceae</taxon>
        <taxon>Magnetospirillum</taxon>
    </lineage>
</organism>
<evidence type="ECO:0000313" key="2">
    <source>
        <dbReference type="EMBL" id="EPY00644.1"/>
    </source>
</evidence>
<dbReference type="Proteomes" id="UP000015350">
    <property type="component" value="Unassembled WGS sequence"/>
</dbReference>
<gene>
    <name evidence="2" type="ORF">K678_15049</name>
</gene>
<comment type="caution">
    <text evidence="2">The sequence shown here is derived from an EMBL/GenBank/DDBJ whole genome shotgun (WGS) entry which is preliminary data.</text>
</comment>
<dbReference type="SUPFAM" id="SSF53335">
    <property type="entry name" value="S-adenosyl-L-methionine-dependent methyltransferases"/>
    <property type="match status" value="1"/>
</dbReference>
<dbReference type="RefSeq" id="WP_021133297.1">
    <property type="nucleotide sequence ID" value="NZ_AQPH01000077.1"/>
</dbReference>
<dbReference type="EMBL" id="AQPH01000077">
    <property type="protein sequence ID" value="EPY00644.1"/>
    <property type="molecule type" value="Genomic_DNA"/>
</dbReference>
<sequence length="232" mass="25440">MPDRQIHTSIALPLVDAYDRWSAFYDRYDNPMVFGARQIVQGLAPSVAGQAVVEFGCGTGRNLECLRLAGARSVAGCDISAGMLAQARQRDPALRLFQQDMAQPIPLEDGSTDLVLIALALEHVADLTPPLRAAKRLLSSRGRIVLIEIHPFLALSNVAAHFRDGATIVTMPTVAHDFSDFLNAAETSGLRVAKCREWRPRDFEGPLPEKVLKRGPDIPLIVEFELRHPGRG</sequence>
<feature type="domain" description="Methyltransferase type 11" evidence="1">
    <location>
        <begin position="54"/>
        <end position="146"/>
    </location>
</feature>
<evidence type="ECO:0000313" key="3">
    <source>
        <dbReference type="Proteomes" id="UP000015350"/>
    </source>
</evidence>
<dbReference type="AlphaFoldDB" id="S9S7P2"/>
<dbReference type="eggNOG" id="COG2226">
    <property type="taxonomic scope" value="Bacteria"/>
</dbReference>
<protein>
    <recommendedName>
        <fullName evidence="1">Methyltransferase type 11 domain-containing protein</fullName>
    </recommendedName>
</protein>
<dbReference type="Gene3D" id="3.40.50.150">
    <property type="entry name" value="Vaccinia Virus protein VP39"/>
    <property type="match status" value="1"/>
</dbReference>
<dbReference type="PANTHER" id="PTHR43861">
    <property type="entry name" value="TRANS-ACONITATE 2-METHYLTRANSFERASE-RELATED"/>
    <property type="match status" value="1"/>
</dbReference>
<reference evidence="2 3" key="1">
    <citation type="submission" date="2013-04" db="EMBL/GenBank/DDBJ databases">
        <authorList>
            <person name="Kuznetsov B."/>
            <person name="Ivanovsky R."/>
        </authorList>
    </citation>
    <scope>NUCLEOTIDE SEQUENCE [LARGE SCALE GENOMIC DNA]</scope>
    <source>
        <strain evidence="2 3">MGU-K5</strain>
    </source>
</reference>
<dbReference type="OrthoDB" id="9791837at2"/>
<dbReference type="Pfam" id="PF08241">
    <property type="entry name" value="Methyltransf_11"/>
    <property type="match status" value="1"/>
</dbReference>